<evidence type="ECO:0000313" key="3">
    <source>
        <dbReference type="Proteomes" id="UP000054248"/>
    </source>
</evidence>
<dbReference type="InterPro" id="IPR014752">
    <property type="entry name" value="Arrestin-like_C"/>
</dbReference>
<evidence type="ECO:0000256" key="1">
    <source>
        <dbReference type="SAM" id="MobiDB-lite"/>
    </source>
</evidence>
<feature type="region of interest" description="Disordered" evidence="1">
    <location>
        <begin position="224"/>
        <end position="319"/>
    </location>
</feature>
<feature type="compositionally biased region" description="Polar residues" evidence="1">
    <location>
        <begin position="260"/>
        <end position="274"/>
    </location>
</feature>
<dbReference type="Gene3D" id="2.60.40.640">
    <property type="match status" value="1"/>
</dbReference>
<accession>A0A0C3QMM2</accession>
<feature type="non-terminal residue" evidence="2">
    <location>
        <position position="319"/>
    </location>
</feature>
<organism evidence="2 3">
    <name type="scientific">Tulasnella calospora MUT 4182</name>
    <dbReference type="NCBI Taxonomy" id="1051891"/>
    <lineage>
        <taxon>Eukaryota</taxon>
        <taxon>Fungi</taxon>
        <taxon>Dikarya</taxon>
        <taxon>Basidiomycota</taxon>
        <taxon>Agaricomycotina</taxon>
        <taxon>Agaricomycetes</taxon>
        <taxon>Cantharellales</taxon>
        <taxon>Tulasnellaceae</taxon>
        <taxon>Tulasnella</taxon>
    </lineage>
</organism>
<feature type="compositionally biased region" description="Basic and acidic residues" evidence="1">
    <location>
        <begin position="224"/>
        <end position="245"/>
    </location>
</feature>
<protein>
    <recommendedName>
        <fullName evidence="4">Arrestin-like N-terminal domain-containing protein</fullName>
    </recommendedName>
</protein>
<dbReference type="STRING" id="1051891.A0A0C3QMM2"/>
<name>A0A0C3QMM2_9AGAM</name>
<dbReference type="HOGENOM" id="CLU_875938_0_0_1"/>
<sequence length="319" mass="34547">MVLLSLTPLNGNQSVSKGWPFQGVFGLTHITTHGTIRTRLGDDRTPLLASKIAILVRCYEARLNRLGGVAQTNVLVEQSQTLWSADPAEQQQQQPTSFAPVGDLDLPFRFVLPPDLQGPSTCHMQDYRVFWRIEAVINHVPLVGQGTRQVKAFDLHFIRHDAPSSSGASSSTFHVSSARLPACSYSMSAPSHPVGPEDAIPISLRVFTTQPAASLARVSVSVERRMEFRGESSKRSSSSSDKRDALPTPPSTASSMSSTDDPQQHPSPLSGTANSQPSPSSSKPKGKSKETSSTLNLDQLGNSMLRATKRTTSYFLFSS</sequence>
<dbReference type="OrthoDB" id="3230530at2759"/>
<keyword evidence="3" id="KW-1185">Reference proteome</keyword>
<evidence type="ECO:0008006" key="4">
    <source>
        <dbReference type="Google" id="ProtNLM"/>
    </source>
</evidence>
<dbReference type="Proteomes" id="UP000054248">
    <property type="component" value="Unassembled WGS sequence"/>
</dbReference>
<dbReference type="AlphaFoldDB" id="A0A0C3QMM2"/>
<reference evidence="3" key="2">
    <citation type="submission" date="2015-01" db="EMBL/GenBank/DDBJ databases">
        <title>Evolutionary Origins and Diversification of the Mycorrhizal Mutualists.</title>
        <authorList>
            <consortium name="DOE Joint Genome Institute"/>
            <consortium name="Mycorrhizal Genomics Consortium"/>
            <person name="Kohler A."/>
            <person name="Kuo A."/>
            <person name="Nagy L.G."/>
            <person name="Floudas D."/>
            <person name="Copeland A."/>
            <person name="Barry K.W."/>
            <person name="Cichocki N."/>
            <person name="Veneault-Fourrey C."/>
            <person name="LaButti K."/>
            <person name="Lindquist E.A."/>
            <person name="Lipzen A."/>
            <person name="Lundell T."/>
            <person name="Morin E."/>
            <person name="Murat C."/>
            <person name="Riley R."/>
            <person name="Ohm R."/>
            <person name="Sun H."/>
            <person name="Tunlid A."/>
            <person name="Henrissat B."/>
            <person name="Grigoriev I.V."/>
            <person name="Hibbett D.S."/>
            <person name="Martin F."/>
        </authorList>
    </citation>
    <scope>NUCLEOTIDE SEQUENCE [LARGE SCALE GENOMIC DNA]</scope>
    <source>
        <strain evidence="3">MUT 4182</strain>
    </source>
</reference>
<evidence type="ECO:0000313" key="2">
    <source>
        <dbReference type="EMBL" id="KIO28134.1"/>
    </source>
</evidence>
<reference evidence="2 3" key="1">
    <citation type="submission" date="2014-04" db="EMBL/GenBank/DDBJ databases">
        <authorList>
            <consortium name="DOE Joint Genome Institute"/>
            <person name="Kuo A."/>
            <person name="Girlanda M."/>
            <person name="Perotto S."/>
            <person name="Kohler A."/>
            <person name="Nagy L.G."/>
            <person name="Floudas D."/>
            <person name="Copeland A."/>
            <person name="Barry K.W."/>
            <person name="Cichocki N."/>
            <person name="Veneault-Fourrey C."/>
            <person name="LaButti K."/>
            <person name="Lindquist E.A."/>
            <person name="Lipzen A."/>
            <person name="Lundell T."/>
            <person name="Morin E."/>
            <person name="Murat C."/>
            <person name="Sun H."/>
            <person name="Tunlid A."/>
            <person name="Henrissat B."/>
            <person name="Grigoriev I.V."/>
            <person name="Hibbett D.S."/>
            <person name="Martin F."/>
            <person name="Nordberg H.P."/>
            <person name="Cantor M.N."/>
            <person name="Hua S.X."/>
        </authorList>
    </citation>
    <scope>NUCLEOTIDE SEQUENCE [LARGE SCALE GENOMIC DNA]</scope>
    <source>
        <strain evidence="2 3">MUT 4182</strain>
    </source>
</reference>
<feature type="compositionally biased region" description="Polar residues" evidence="1">
    <location>
        <begin position="310"/>
        <end position="319"/>
    </location>
</feature>
<proteinExistence type="predicted"/>
<gene>
    <name evidence="2" type="ORF">M407DRAFT_22610</name>
</gene>
<dbReference type="EMBL" id="KN822998">
    <property type="protein sequence ID" value="KIO28134.1"/>
    <property type="molecule type" value="Genomic_DNA"/>
</dbReference>